<dbReference type="InterPro" id="IPR036390">
    <property type="entry name" value="WH_DNA-bd_sf"/>
</dbReference>
<accession>A0A841CHT8</accession>
<evidence type="ECO:0000313" key="3">
    <source>
        <dbReference type="Proteomes" id="UP000547510"/>
    </source>
</evidence>
<organism evidence="2 3">
    <name type="scientific">Saccharothrix tamanrassetensis</name>
    <dbReference type="NCBI Taxonomy" id="1051531"/>
    <lineage>
        <taxon>Bacteria</taxon>
        <taxon>Bacillati</taxon>
        <taxon>Actinomycetota</taxon>
        <taxon>Actinomycetes</taxon>
        <taxon>Pseudonocardiales</taxon>
        <taxon>Pseudonocardiaceae</taxon>
        <taxon>Saccharothrix</taxon>
    </lineage>
</organism>
<dbReference type="AlphaFoldDB" id="A0A841CHT8"/>
<dbReference type="PROSITE" id="PS50995">
    <property type="entry name" value="HTH_MARR_2"/>
    <property type="match status" value="1"/>
</dbReference>
<dbReference type="RefSeq" id="WP_184691732.1">
    <property type="nucleotide sequence ID" value="NZ_JACHJN010000005.1"/>
</dbReference>
<dbReference type="InterPro" id="IPR036388">
    <property type="entry name" value="WH-like_DNA-bd_sf"/>
</dbReference>
<feature type="domain" description="HTH marR-type" evidence="1">
    <location>
        <begin position="4"/>
        <end position="140"/>
    </location>
</feature>
<proteinExistence type="predicted"/>
<dbReference type="GO" id="GO:0006950">
    <property type="term" value="P:response to stress"/>
    <property type="evidence" value="ECO:0007669"/>
    <property type="project" value="TreeGrafter"/>
</dbReference>
<name>A0A841CHT8_9PSEU</name>
<protein>
    <submittedName>
        <fullName evidence="2">DNA-binding MarR family transcriptional regulator</fullName>
    </submittedName>
</protein>
<dbReference type="GO" id="GO:0003700">
    <property type="term" value="F:DNA-binding transcription factor activity"/>
    <property type="evidence" value="ECO:0007669"/>
    <property type="project" value="InterPro"/>
</dbReference>
<dbReference type="GO" id="GO:0003677">
    <property type="term" value="F:DNA binding"/>
    <property type="evidence" value="ECO:0007669"/>
    <property type="project" value="UniProtKB-KW"/>
</dbReference>
<dbReference type="SUPFAM" id="SSF46785">
    <property type="entry name" value="Winged helix' DNA-binding domain"/>
    <property type="match status" value="1"/>
</dbReference>
<dbReference type="SMART" id="SM00347">
    <property type="entry name" value="HTH_MARR"/>
    <property type="match status" value="1"/>
</dbReference>
<evidence type="ECO:0000259" key="1">
    <source>
        <dbReference type="PROSITE" id="PS50995"/>
    </source>
</evidence>
<dbReference type="Gene3D" id="1.10.10.10">
    <property type="entry name" value="Winged helix-like DNA-binding domain superfamily/Winged helix DNA-binding domain"/>
    <property type="match status" value="1"/>
</dbReference>
<dbReference type="InterPro" id="IPR039422">
    <property type="entry name" value="MarR/SlyA-like"/>
</dbReference>
<dbReference type="PRINTS" id="PR00598">
    <property type="entry name" value="HTHMARR"/>
</dbReference>
<comment type="caution">
    <text evidence="2">The sequence shown here is derived from an EMBL/GenBank/DDBJ whole genome shotgun (WGS) entry which is preliminary data.</text>
</comment>
<reference evidence="2 3" key="1">
    <citation type="submission" date="2020-08" db="EMBL/GenBank/DDBJ databases">
        <title>Genomic Encyclopedia of Type Strains, Phase III (KMG-III): the genomes of soil and plant-associated and newly described type strains.</title>
        <authorList>
            <person name="Whitman W."/>
        </authorList>
    </citation>
    <scope>NUCLEOTIDE SEQUENCE [LARGE SCALE GENOMIC DNA]</scope>
    <source>
        <strain evidence="2 3">CECT 8640</strain>
    </source>
</reference>
<dbReference type="Pfam" id="PF01047">
    <property type="entry name" value="MarR"/>
    <property type="match status" value="1"/>
</dbReference>
<sequence length="165" mass="18011">MVDNAALVRLLRQLIVESDHFVGIFGEVQGMHRTDLNALALIMDAKWRGEPLSPGTLAEAMHLSASATTSVLDRLESAGHVQRTRSTRDRRRVELRVPDRALELGRRFFAPLDGAFGKAWAGFSDAEKATIARFLAASIEATVAVRGEFAAFPRPPRSEASTGPD</sequence>
<evidence type="ECO:0000313" key="2">
    <source>
        <dbReference type="EMBL" id="MBB5956961.1"/>
    </source>
</evidence>
<gene>
    <name evidence="2" type="ORF">FHS29_003554</name>
</gene>
<keyword evidence="3" id="KW-1185">Reference proteome</keyword>
<dbReference type="InterPro" id="IPR000835">
    <property type="entry name" value="HTH_MarR-typ"/>
</dbReference>
<dbReference type="PANTHER" id="PTHR33164:SF106">
    <property type="entry name" value="TRANSCRIPTIONAL REGULATORY PROTEIN"/>
    <property type="match status" value="1"/>
</dbReference>
<keyword evidence="2" id="KW-0238">DNA-binding</keyword>
<dbReference type="EMBL" id="JACHJN010000005">
    <property type="protein sequence ID" value="MBB5956961.1"/>
    <property type="molecule type" value="Genomic_DNA"/>
</dbReference>
<dbReference type="PANTHER" id="PTHR33164">
    <property type="entry name" value="TRANSCRIPTIONAL REGULATOR, MARR FAMILY"/>
    <property type="match status" value="1"/>
</dbReference>
<dbReference type="Proteomes" id="UP000547510">
    <property type="component" value="Unassembled WGS sequence"/>
</dbReference>